<dbReference type="EMBL" id="VDMD01000002">
    <property type="protein sequence ID" value="TRM68672.1"/>
    <property type="molecule type" value="Genomic_DNA"/>
</dbReference>
<gene>
    <name evidence="2" type="ORF">BD626DRAFT_451367</name>
</gene>
<evidence type="ECO:0000313" key="2">
    <source>
        <dbReference type="EMBL" id="TRM68672.1"/>
    </source>
</evidence>
<dbReference type="Proteomes" id="UP000320762">
    <property type="component" value="Unassembled WGS sequence"/>
</dbReference>
<proteinExistence type="predicted"/>
<feature type="region of interest" description="Disordered" evidence="1">
    <location>
        <begin position="1"/>
        <end position="30"/>
    </location>
</feature>
<comment type="caution">
    <text evidence="2">The sequence shown here is derived from an EMBL/GenBank/DDBJ whole genome shotgun (WGS) entry which is preliminary data.</text>
</comment>
<organism evidence="2 3">
    <name type="scientific">Schizophyllum amplum</name>
    <dbReference type="NCBI Taxonomy" id="97359"/>
    <lineage>
        <taxon>Eukaryota</taxon>
        <taxon>Fungi</taxon>
        <taxon>Dikarya</taxon>
        <taxon>Basidiomycota</taxon>
        <taxon>Agaricomycotina</taxon>
        <taxon>Agaricomycetes</taxon>
        <taxon>Agaricomycetidae</taxon>
        <taxon>Agaricales</taxon>
        <taxon>Schizophyllaceae</taxon>
        <taxon>Schizophyllum</taxon>
    </lineage>
</organism>
<dbReference type="AlphaFoldDB" id="A0A550CV52"/>
<keyword evidence="3" id="KW-1185">Reference proteome</keyword>
<name>A0A550CV52_9AGAR</name>
<sequence>MGNRKSNKRETMTNYDMSKPWTKPRQSESHRLRERTAMQSAYSFQSYGIEPATSSIAFSPIYPAAFVNFTTQSVSPEKLRNKISELRDDEDGAYYGIVATVTKPGATTMPATVHAQRLLSFVLHADKIDEATRLQMAALLNAMQARDLVSVEISLAGRSIGYIESAVFRLLNPKLPVGSHTLTHVSLCMSFASKKGLRTYLTSMSASYLVSLELQTNVDVKPIVLEALSSGHMLPRLQYLCLRKIKGLTPRELLDALRLRHDNGRTNPLHAEIDKDIDDDICKDTRGLPIKLEKACIRMKFH</sequence>
<evidence type="ECO:0000256" key="1">
    <source>
        <dbReference type="SAM" id="MobiDB-lite"/>
    </source>
</evidence>
<evidence type="ECO:0000313" key="3">
    <source>
        <dbReference type="Proteomes" id="UP000320762"/>
    </source>
</evidence>
<accession>A0A550CV52</accession>
<reference evidence="2 3" key="1">
    <citation type="journal article" date="2019" name="New Phytol.">
        <title>Comparative genomics reveals unique wood-decay strategies and fruiting body development in the Schizophyllaceae.</title>
        <authorList>
            <person name="Almasi E."/>
            <person name="Sahu N."/>
            <person name="Krizsan K."/>
            <person name="Balint B."/>
            <person name="Kovacs G.M."/>
            <person name="Kiss B."/>
            <person name="Cseklye J."/>
            <person name="Drula E."/>
            <person name="Henrissat B."/>
            <person name="Nagy I."/>
            <person name="Chovatia M."/>
            <person name="Adam C."/>
            <person name="LaButti K."/>
            <person name="Lipzen A."/>
            <person name="Riley R."/>
            <person name="Grigoriev I.V."/>
            <person name="Nagy L.G."/>
        </authorList>
    </citation>
    <scope>NUCLEOTIDE SEQUENCE [LARGE SCALE GENOMIC DNA]</scope>
    <source>
        <strain evidence="2 3">NL-1724</strain>
    </source>
</reference>
<protein>
    <submittedName>
        <fullName evidence="2">Uncharacterized protein</fullName>
    </submittedName>
</protein>